<evidence type="ECO:0000256" key="6">
    <source>
        <dbReference type="PROSITE-ProRule" id="PRU10141"/>
    </source>
</evidence>
<keyword evidence="5 6" id="KW-0067">ATP-binding</keyword>
<gene>
    <name evidence="9" type="ORF">BSAL_35095</name>
</gene>
<dbReference type="InterPro" id="IPR011009">
    <property type="entry name" value="Kinase-like_dom_sf"/>
</dbReference>
<evidence type="ECO:0000259" key="8">
    <source>
        <dbReference type="PROSITE" id="PS50011"/>
    </source>
</evidence>
<dbReference type="CDD" id="cd06606">
    <property type="entry name" value="STKc_MAPKKK"/>
    <property type="match status" value="1"/>
</dbReference>
<dbReference type="SMART" id="SM00220">
    <property type="entry name" value="S_TKc"/>
    <property type="match status" value="1"/>
</dbReference>
<feature type="domain" description="Protein kinase" evidence="8">
    <location>
        <begin position="628"/>
        <end position="888"/>
    </location>
</feature>
<proteinExistence type="predicted"/>
<evidence type="ECO:0000313" key="10">
    <source>
        <dbReference type="Proteomes" id="UP000051952"/>
    </source>
</evidence>
<protein>
    <submittedName>
        <fullName evidence="9">Protein kinase, putative</fullName>
    </submittedName>
</protein>
<evidence type="ECO:0000256" key="4">
    <source>
        <dbReference type="ARBA" id="ARBA00022777"/>
    </source>
</evidence>
<evidence type="ECO:0000256" key="5">
    <source>
        <dbReference type="ARBA" id="ARBA00022840"/>
    </source>
</evidence>
<keyword evidence="4 9" id="KW-0418">Kinase</keyword>
<dbReference type="InterPro" id="IPR000719">
    <property type="entry name" value="Prot_kinase_dom"/>
</dbReference>
<dbReference type="Proteomes" id="UP000051952">
    <property type="component" value="Unassembled WGS sequence"/>
</dbReference>
<dbReference type="Gene3D" id="1.10.510.10">
    <property type="entry name" value="Transferase(Phosphotransferase) domain 1"/>
    <property type="match status" value="1"/>
</dbReference>
<dbReference type="PANTHER" id="PTHR11584">
    <property type="entry name" value="SERINE/THREONINE PROTEIN KINASE"/>
    <property type="match status" value="1"/>
</dbReference>
<dbReference type="PROSITE" id="PS00108">
    <property type="entry name" value="PROTEIN_KINASE_ST"/>
    <property type="match status" value="1"/>
</dbReference>
<dbReference type="Pfam" id="PF00069">
    <property type="entry name" value="Pkinase"/>
    <property type="match status" value="1"/>
</dbReference>
<evidence type="ECO:0000256" key="7">
    <source>
        <dbReference type="SAM" id="MobiDB-lite"/>
    </source>
</evidence>
<dbReference type="SUPFAM" id="SSF56112">
    <property type="entry name" value="Protein kinase-like (PK-like)"/>
    <property type="match status" value="1"/>
</dbReference>
<keyword evidence="10" id="KW-1185">Reference proteome</keyword>
<organism evidence="9 10">
    <name type="scientific">Bodo saltans</name>
    <name type="common">Flagellated protozoan</name>
    <dbReference type="NCBI Taxonomy" id="75058"/>
    <lineage>
        <taxon>Eukaryota</taxon>
        <taxon>Discoba</taxon>
        <taxon>Euglenozoa</taxon>
        <taxon>Kinetoplastea</taxon>
        <taxon>Metakinetoplastina</taxon>
        <taxon>Eubodonida</taxon>
        <taxon>Bodonidae</taxon>
        <taxon>Bodo</taxon>
    </lineage>
</organism>
<evidence type="ECO:0000256" key="1">
    <source>
        <dbReference type="ARBA" id="ARBA00022527"/>
    </source>
</evidence>
<dbReference type="GO" id="GO:0004674">
    <property type="term" value="F:protein serine/threonine kinase activity"/>
    <property type="evidence" value="ECO:0007669"/>
    <property type="project" value="UniProtKB-KW"/>
</dbReference>
<dbReference type="PROSITE" id="PS50011">
    <property type="entry name" value="PROTEIN_KINASE_DOM"/>
    <property type="match status" value="1"/>
</dbReference>
<dbReference type="PANTHER" id="PTHR11584:SF369">
    <property type="entry name" value="MITOGEN-ACTIVATED PROTEIN KINASE KINASE KINASE 19-RELATED"/>
    <property type="match status" value="1"/>
</dbReference>
<dbReference type="OrthoDB" id="272800at2759"/>
<dbReference type="PROSITE" id="PS00107">
    <property type="entry name" value="PROTEIN_KINASE_ATP"/>
    <property type="match status" value="1"/>
</dbReference>
<keyword evidence="1" id="KW-0723">Serine/threonine-protein kinase</keyword>
<evidence type="ECO:0000256" key="2">
    <source>
        <dbReference type="ARBA" id="ARBA00022679"/>
    </source>
</evidence>
<accession>A0A0S4JKH7</accession>
<keyword evidence="3 6" id="KW-0547">Nucleotide-binding</keyword>
<reference evidence="10" key="1">
    <citation type="submission" date="2015-09" db="EMBL/GenBank/DDBJ databases">
        <authorList>
            <consortium name="Pathogen Informatics"/>
        </authorList>
    </citation>
    <scope>NUCLEOTIDE SEQUENCE [LARGE SCALE GENOMIC DNA]</scope>
    <source>
        <strain evidence="10">Lake Konstanz</strain>
    </source>
</reference>
<dbReference type="GO" id="GO:0005524">
    <property type="term" value="F:ATP binding"/>
    <property type="evidence" value="ECO:0007669"/>
    <property type="project" value="UniProtKB-UniRule"/>
</dbReference>
<dbReference type="InterPro" id="IPR008271">
    <property type="entry name" value="Ser/Thr_kinase_AS"/>
</dbReference>
<dbReference type="AlphaFoldDB" id="A0A0S4JKH7"/>
<feature type="binding site" evidence="6">
    <location>
        <position position="657"/>
    </location>
    <ligand>
        <name>ATP</name>
        <dbReference type="ChEBI" id="CHEBI:30616"/>
    </ligand>
</feature>
<feature type="region of interest" description="Disordered" evidence="7">
    <location>
        <begin position="430"/>
        <end position="489"/>
    </location>
</feature>
<evidence type="ECO:0000313" key="9">
    <source>
        <dbReference type="EMBL" id="CUG92008.1"/>
    </source>
</evidence>
<sequence>MDTQHNATVIMKQAMYANSNSSAAALQRSTSSTSHYSCSSHLRRLALCVFEKFTSPIAKGPLPKYSNLLVQLSEGRGPFVFGSLAEQNQWLAQTIVSSLVSGPSCISFLKTLMLLHDVLVQGAPEFVDAFRPFVEQRYDVYKVETESPVGVFDLVSLRFNHQSNPVGKPNLSVVRLVSAAEACSDPKPTEPLEHHVTAARFFSNYIHALFEFQVRHRPMGNLLKASSVELVTTLAGTVSTTRVDPNHPGPVWLKDGEKHPADDPQGIAFATWTPIYRDVSYSCMTLIKYIVAAQTCIPQYCFVTAEIFRRYIVDCCHLYQLTSRVLQHSMLSARTCKYYSKAEGKKSMAAMVQYHRVTLQMEQFFEHLRSLKNDTVFDLSALPPRFDALPKAIGEYVAYKTKMMKDAEEIQVESLDSVLTRATSSSVTAASLAGVEDPAGTTRKRSGSEGMDASTNQQLLTDSDKSSAVGSSGVVGGSARPTALGPKAPLLDDFQSEALTIDIPAVEHSTISSNEDAFSTAQSFFNEGMNIVRTPADRMDFCPSKFDVQDSAEDVDEAVEAKRLLAQEQLHIEAANRIRQGSGETTFLNQLEPGTAKREIQMRTSFMKNGSDTNVDEDDKYPAAQRFHVLDQILGQGGFGTVYKAWDEEEGRHVACKEVKLVETKTAIHELYKEYRVLTTLEHPNIVKVLGFVVHQGHGRIFMEWVPSGSVQSVLQETKRGLRETIVRRYVREALQGLVYLHSRGIVHRDVKPGNMLLASDGTVKLTDFGTSRTLEHAAETVQTGTVVGTVPYLAPECVRGTYSAASDVWALGCTALHMITGKAPWAGEARDNVSLIFKLGNLTDPTVVTGLVAGVEQAALHDFISSAMTLDRHHRPTAAALLSHPFLAAQ</sequence>
<dbReference type="InterPro" id="IPR017441">
    <property type="entry name" value="Protein_kinase_ATP_BS"/>
</dbReference>
<keyword evidence="2" id="KW-0808">Transferase</keyword>
<dbReference type="EMBL" id="CYKH01001991">
    <property type="protein sequence ID" value="CUG92008.1"/>
    <property type="molecule type" value="Genomic_DNA"/>
</dbReference>
<name>A0A0S4JKH7_BODSA</name>
<evidence type="ECO:0000256" key="3">
    <source>
        <dbReference type="ARBA" id="ARBA00022741"/>
    </source>
</evidence>
<dbReference type="VEuPathDB" id="TriTrypDB:BSAL_35095"/>